<dbReference type="KEGG" id="nlo:107223338"/>
<dbReference type="AlphaFoldDB" id="A0A6J0BW73"/>
<dbReference type="InterPro" id="IPR006634">
    <property type="entry name" value="TLC-dom"/>
</dbReference>
<feature type="transmembrane region" description="Helical" evidence="7">
    <location>
        <begin position="212"/>
        <end position="232"/>
    </location>
</feature>
<dbReference type="Pfam" id="PF03798">
    <property type="entry name" value="TRAM_LAG1_CLN8"/>
    <property type="match status" value="1"/>
</dbReference>
<feature type="compositionally biased region" description="Basic residues" evidence="6">
    <location>
        <begin position="337"/>
        <end position="347"/>
    </location>
</feature>
<dbReference type="PROSITE" id="PS50922">
    <property type="entry name" value="TLC"/>
    <property type="match status" value="1"/>
</dbReference>
<gene>
    <name evidence="10" type="primary">LOC107223338</name>
</gene>
<dbReference type="PANTHER" id="PTHR13439:SF66">
    <property type="entry name" value="BCDNA.GH12326"/>
    <property type="match status" value="1"/>
</dbReference>
<feature type="transmembrane region" description="Helical" evidence="7">
    <location>
        <begin position="21"/>
        <end position="41"/>
    </location>
</feature>
<feature type="domain" description="TLC" evidence="8">
    <location>
        <begin position="92"/>
        <end position="315"/>
    </location>
</feature>
<evidence type="ECO:0000256" key="7">
    <source>
        <dbReference type="SAM" id="Phobius"/>
    </source>
</evidence>
<feature type="transmembrane region" description="Helical" evidence="7">
    <location>
        <begin position="185"/>
        <end position="206"/>
    </location>
</feature>
<dbReference type="RefSeq" id="XP_015518477.1">
    <property type="nucleotide sequence ID" value="XM_015662991.2"/>
</dbReference>
<evidence type="ECO:0000256" key="3">
    <source>
        <dbReference type="ARBA" id="ARBA00022989"/>
    </source>
</evidence>
<dbReference type="InterPro" id="IPR050846">
    <property type="entry name" value="TLCD"/>
</dbReference>
<name>A0A6J0BW73_NEOLC</name>
<feature type="transmembrane region" description="Helical" evidence="7">
    <location>
        <begin position="290"/>
        <end position="311"/>
    </location>
</feature>
<proteinExistence type="predicted"/>
<evidence type="ECO:0000259" key="8">
    <source>
        <dbReference type="PROSITE" id="PS50922"/>
    </source>
</evidence>
<evidence type="ECO:0000313" key="10">
    <source>
        <dbReference type="RefSeq" id="XP_015518477.1"/>
    </source>
</evidence>
<evidence type="ECO:0000313" key="9">
    <source>
        <dbReference type="Proteomes" id="UP000829291"/>
    </source>
</evidence>
<evidence type="ECO:0000256" key="4">
    <source>
        <dbReference type="ARBA" id="ARBA00023136"/>
    </source>
</evidence>
<keyword evidence="9" id="KW-1185">Reference proteome</keyword>
<comment type="subcellular location">
    <subcellularLocation>
        <location evidence="1">Membrane</location>
        <topology evidence="1">Multi-pass membrane protein</topology>
    </subcellularLocation>
</comment>
<feature type="region of interest" description="Disordered" evidence="6">
    <location>
        <begin position="327"/>
        <end position="347"/>
    </location>
</feature>
<evidence type="ECO:0000256" key="6">
    <source>
        <dbReference type="SAM" id="MobiDB-lite"/>
    </source>
</evidence>
<organism evidence="10">
    <name type="scientific">Neodiprion lecontei</name>
    <name type="common">Redheaded pine sawfly</name>
    <dbReference type="NCBI Taxonomy" id="441921"/>
    <lineage>
        <taxon>Eukaryota</taxon>
        <taxon>Metazoa</taxon>
        <taxon>Ecdysozoa</taxon>
        <taxon>Arthropoda</taxon>
        <taxon>Hexapoda</taxon>
        <taxon>Insecta</taxon>
        <taxon>Pterygota</taxon>
        <taxon>Neoptera</taxon>
        <taxon>Endopterygota</taxon>
        <taxon>Hymenoptera</taxon>
        <taxon>Tenthredinoidea</taxon>
        <taxon>Diprionidae</taxon>
        <taxon>Diprioninae</taxon>
        <taxon>Neodiprion</taxon>
    </lineage>
</organism>
<protein>
    <submittedName>
        <fullName evidence="10">TLC domain-containing protein 3A isoform X1</fullName>
    </submittedName>
</protein>
<feature type="transmembrane region" description="Helical" evidence="7">
    <location>
        <begin position="53"/>
        <end position="75"/>
    </location>
</feature>
<dbReference type="GO" id="GO:0016020">
    <property type="term" value="C:membrane"/>
    <property type="evidence" value="ECO:0007669"/>
    <property type="project" value="UniProtKB-SubCell"/>
</dbReference>
<dbReference type="PANTHER" id="PTHR13439">
    <property type="entry name" value="CT120 PROTEIN"/>
    <property type="match status" value="1"/>
</dbReference>
<dbReference type="GO" id="GO:0055088">
    <property type="term" value="P:lipid homeostasis"/>
    <property type="evidence" value="ECO:0007669"/>
    <property type="project" value="TreeGrafter"/>
</dbReference>
<keyword evidence="3 7" id="KW-1133">Transmembrane helix</keyword>
<keyword evidence="2 5" id="KW-0812">Transmembrane</keyword>
<dbReference type="InParanoid" id="A0A6J0BW73"/>
<evidence type="ECO:0000256" key="1">
    <source>
        <dbReference type="ARBA" id="ARBA00004141"/>
    </source>
</evidence>
<dbReference type="SMART" id="SM00724">
    <property type="entry name" value="TLC"/>
    <property type="match status" value="1"/>
</dbReference>
<dbReference type="FunCoup" id="A0A6J0BW73">
    <property type="interactions" value="947"/>
</dbReference>
<dbReference type="Proteomes" id="UP000829291">
    <property type="component" value="Chromosome 2"/>
</dbReference>
<reference evidence="10" key="1">
    <citation type="submission" date="2025-08" db="UniProtKB">
        <authorList>
            <consortium name="RefSeq"/>
        </authorList>
    </citation>
    <scope>IDENTIFICATION</scope>
    <source>
        <tissue evidence="10">Thorax and Abdomen</tissue>
    </source>
</reference>
<sequence length="347" mass="38852">MVHINNSGKNKEIHNKFGDMSLLLASTVGSLGVAVGSVAVLEPGDKISFRRGACLSALGFIFFLSLFDFLNHMALRTRTGSRIRKKYHLTSPDVLEISNKVVSAVQAALSCVTGSIVCMWSCTRSFLHASHFMSEAYAWFGASYFFYDIWSMYRVHASISEHKKDQKSDAGHIVNVRLYLKEQPVIVMHHLFIGSFGFLIIVYLRGGLGDCIFGFVYLMELSTPFVSMRGILSRLKMKSTQLYVTNGLIMIGTFFICRVAMFPYLCYLYSELVGLPYFEAIMALPRGCKISIAILLLPQMYWFVLMVLGAIKVFSLKTNKQQNGNTSLNSSCGNNKSIKRLNGKLHS</sequence>
<feature type="compositionally biased region" description="Polar residues" evidence="6">
    <location>
        <begin position="327"/>
        <end position="336"/>
    </location>
</feature>
<feature type="transmembrane region" description="Helical" evidence="7">
    <location>
        <begin position="244"/>
        <end position="270"/>
    </location>
</feature>
<dbReference type="GO" id="GO:0005783">
    <property type="term" value="C:endoplasmic reticulum"/>
    <property type="evidence" value="ECO:0007669"/>
    <property type="project" value="TreeGrafter"/>
</dbReference>
<dbReference type="OrthoDB" id="10266980at2759"/>
<dbReference type="GeneID" id="107223338"/>
<keyword evidence="4 5" id="KW-0472">Membrane</keyword>
<evidence type="ECO:0000256" key="5">
    <source>
        <dbReference type="PROSITE-ProRule" id="PRU00205"/>
    </source>
</evidence>
<accession>A0A6J0BW73</accession>
<evidence type="ECO:0000256" key="2">
    <source>
        <dbReference type="ARBA" id="ARBA00022692"/>
    </source>
</evidence>